<dbReference type="AlphaFoldDB" id="A0A2P6S1L5"/>
<name>A0A2P6S1L5_ROSCH</name>
<dbReference type="Proteomes" id="UP000238479">
    <property type="component" value="Chromosome 2"/>
</dbReference>
<dbReference type="InterPro" id="IPR053339">
    <property type="entry name" value="FAS1_domain_protein"/>
</dbReference>
<dbReference type="OMA" id="CHGISTT"/>
<dbReference type="PANTHER" id="PTHR36069">
    <property type="entry name" value="EXPRESSED PROTEIN-RELATED"/>
    <property type="match status" value="1"/>
</dbReference>
<dbReference type="Gramene" id="PRQ52546">
    <property type="protein sequence ID" value="PRQ52546"/>
    <property type="gene ID" value="RchiOBHm_Chr2g0156681"/>
</dbReference>
<dbReference type="EMBL" id="PDCK01000040">
    <property type="protein sequence ID" value="PRQ52546.1"/>
    <property type="molecule type" value="Genomic_DNA"/>
</dbReference>
<dbReference type="PANTHER" id="PTHR36069:SF4">
    <property type="entry name" value="FASCICLIN-LIKE ARABINOGALACTAN FAMILY PROTEIN"/>
    <property type="match status" value="1"/>
</dbReference>
<accession>A0A2P6S1L5</accession>
<sequence>MPNDEELSEATITSDHLPEFIFSHSMPTALHLTHLLHLPNGTLVPSNIPSKIINVTNSKRSGLFVNNAKIVTPDVCGSFTIRCHGISTAMRFENFMVTTKKCNRFDPPTDLQMTPTQH</sequence>
<proteinExistence type="predicted"/>
<evidence type="ECO:0000313" key="1">
    <source>
        <dbReference type="EMBL" id="PRQ52546.1"/>
    </source>
</evidence>
<gene>
    <name evidence="1" type="ORF">RchiOBHm_Chr2g0156681</name>
</gene>
<comment type="caution">
    <text evidence="1">The sequence shown here is derived from an EMBL/GenBank/DDBJ whole genome shotgun (WGS) entry which is preliminary data.</text>
</comment>
<organism evidence="1 2">
    <name type="scientific">Rosa chinensis</name>
    <name type="common">China rose</name>
    <dbReference type="NCBI Taxonomy" id="74649"/>
    <lineage>
        <taxon>Eukaryota</taxon>
        <taxon>Viridiplantae</taxon>
        <taxon>Streptophyta</taxon>
        <taxon>Embryophyta</taxon>
        <taxon>Tracheophyta</taxon>
        <taxon>Spermatophyta</taxon>
        <taxon>Magnoliopsida</taxon>
        <taxon>eudicotyledons</taxon>
        <taxon>Gunneridae</taxon>
        <taxon>Pentapetalae</taxon>
        <taxon>rosids</taxon>
        <taxon>fabids</taxon>
        <taxon>Rosales</taxon>
        <taxon>Rosaceae</taxon>
        <taxon>Rosoideae</taxon>
        <taxon>Rosoideae incertae sedis</taxon>
        <taxon>Rosa</taxon>
    </lineage>
</organism>
<reference evidence="1 2" key="1">
    <citation type="journal article" date="2018" name="Nat. Genet.">
        <title>The Rosa genome provides new insights in the design of modern roses.</title>
        <authorList>
            <person name="Bendahmane M."/>
        </authorList>
    </citation>
    <scope>NUCLEOTIDE SEQUENCE [LARGE SCALE GENOMIC DNA]</scope>
    <source>
        <strain evidence="2">cv. Old Blush</strain>
    </source>
</reference>
<protein>
    <submittedName>
        <fullName evidence="1">Putative FAS1 domain-containing protein</fullName>
    </submittedName>
</protein>
<evidence type="ECO:0000313" key="2">
    <source>
        <dbReference type="Proteomes" id="UP000238479"/>
    </source>
</evidence>
<keyword evidence="2" id="KW-1185">Reference proteome</keyword>